<dbReference type="Proteomes" id="UP001500124">
    <property type="component" value="Unassembled WGS sequence"/>
</dbReference>
<evidence type="ECO:0008006" key="3">
    <source>
        <dbReference type="Google" id="ProtNLM"/>
    </source>
</evidence>
<evidence type="ECO:0000313" key="1">
    <source>
        <dbReference type="EMBL" id="GAA5056321.1"/>
    </source>
</evidence>
<proteinExistence type="predicted"/>
<organism evidence="1 2">
    <name type="scientific">Streptomyces similanensis</name>
    <dbReference type="NCBI Taxonomy" id="1274988"/>
    <lineage>
        <taxon>Bacteria</taxon>
        <taxon>Bacillati</taxon>
        <taxon>Actinomycetota</taxon>
        <taxon>Actinomycetes</taxon>
        <taxon>Kitasatosporales</taxon>
        <taxon>Streptomycetaceae</taxon>
        <taxon>Streptomyces</taxon>
    </lineage>
</organism>
<name>A0ABP9KDT7_9ACTN</name>
<keyword evidence="2" id="KW-1185">Reference proteome</keyword>
<sequence>MRPLDSAAVNRLATLFRAGATDAAAARQLNIAKSTAGLWRRRLGIAPAPKQPSSLRSPLTVAEKWQQFVRPVEDGHMEWTGRRRPGPSAVLEFTHHGRVHSARRVAFTIRTGREPEGTVTTECERAGCVAPACVEDEPGRTRSRRHLAVVNGYETPLAECTRGHATAEHRRYDRDGRPYCAACHALTHTQKADAA</sequence>
<accession>A0ABP9KDT7</accession>
<dbReference type="RefSeq" id="WP_345668672.1">
    <property type="nucleotide sequence ID" value="NZ_BAABKC010000044.1"/>
</dbReference>
<gene>
    <name evidence="1" type="ORF">GCM10023336_28950</name>
</gene>
<dbReference type="EMBL" id="BAABKC010000044">
    <property type="protein sequence ID" value="GAA5056321.1"/>
    <property type="molecule type" value="Genomic_DNA"/>
</dbReference>
<comment type="caution">
    <text evidence="1">The sequence shown here is derived from an EMBL/GenBank/DDBJ whole genome shotgun (WGS) entry which is preliminary data.</text>
</comment>
<protein>
    <recommendedName>
        <fullName evidence="3">HNH endonuclease</fullName>
    </recommendedName>
</protein>
<evidence type="ECO:0000313" key="2">
    <source>
        <dbReference type="Proteomes" id="UP001500124"/>
    </source>
</evidence>
<reference evidence="2" key="1">
    <citation type="journal article" date="2019" name="Int. J. Syst. Evol. Microbiol.">
        <title>The Global Catalogue of Microorganisms (GCM) 10K type strain sequencing project: providing services to taxonomists for standard genome sequencing and annotation.</title>
        <authorList>
            <consortium name="The Broad Institute Genomics Platform"/>
            <consortium name="The Broad Institute Genome Sequencing Center for Infectious Disease"/>
            <person name="Wu L."/>
            <person name="Ma J."/>
        </authorList>
    </citation>
    <scope>NUCLEOTIDE SEQUENCE [LARGE SCALE GENOMIC DNA]</scope>
    <source>
        <strain evidence="2">JCM 18410</strain>
    </source>
</reference>